<evidence type="ECO:0000313" key="1">
    <source>
        <dbReference type="EMBL" id="EZA61130.1"/>
    </source>
</evidence>
<evidence type="ECO:0000313" key="2">
    <source>
        <dbReference type="Proteomes" id="UP000053097"/>
    </source>
</evidence>
<gene>
    <name evidence="1" type="ORF">X777_08342</name>
</gene>
<organism evidence="1 2">
    <name type="scientific">Ooceraea biroi</name>
    <name type="common">Clonal raider ant</name>
    <name type="synonym">Cerapachys biroi</name>
    <dbReference type="NCBI Taxonomy" id="2015173"/>
    <lineage>
        <taxon>Eukaryota</taxon>
        <taxon>Metazoa</taxon>
        <taxon>Ecdysozoa</taxon>
        <taxon>Arthropoda</taxon>
        <taxon>Hexapoda</taxon>
        <taxon>Insecta</taxon>
        <taxon>Pterygota</taxon>
        <taxon>Neoptera</taxon>
        <taxon>Endopterygota</taxon>
        <taxon>Hymenoptera</taxon>
        <taxon>Apocrita</taxon>
        <taxon>Aculeata</taxon>
        <taxon>Formicoidea</taxon>
        <taxon>Formicidae</taxon>
        <taxon>Dorylinae</taxon>
        <taxon>Ooceraea</taxon>
    </lineage>
</organism>
<name>A0A026WYL8_OOCBI</name>
<keyword evidence="2" id="KW-1185">Reference proteome</keyword>
<sequence>MRKIQKEGKWVRHQLSESAIANRLNTCISLIARQKRRARRGPRLGPRSRARNIKRGLSCSREWRILCRFLVDRAPDSIAIGLRVRPVPG</sequence>
<reference evidence="1 2" key="1">
    <citation type="journal article" date="2014" name="Curr. Biol.">
        <title>The genome of the clonal raider ant Cerapachys biroi.</title>
        <authorList>
            <person name="Oxley P.R."/>
            <person name="Ji L."/>
            <person name="Fetter-Pruneda I."/>
            <person name="McKenzie S.K."/>
            <person name="Li C."/>
            <person name="Hu H."/>
            <person name="Zhang G."/>
            <person name="Kronauer D.J."/>
        </authorList>
    </citation>
    <scope>NUCLEOTIDE SEQUENCE [LARGE SCALE GENOMIC DNA]</scope>
</reference>
<dbReference type="AlphaFoldDB" id="A0A026WYL8"/>
<dbReference type="Proteomes" id="UP000053097">
    <property type="component" value="Unassembled WGS sequence"/>
</dbReference>
<dbReference type="EMBL" id="KK107063">
    <property type="protein sequence ID" value="EZA61130.1"/>
    <property type="molecule type" value="Genomic_DNA"/>
</dbReference>
<proteinExistence type="predicted"/>
<accession>A0A026WYL8</accession>
<protein>
    <submittedName>
        <fullName evidence="1">Uncharacterized protein</fullName>
    </submittedName>
</protein>